<feature type="transmembrane region" description="Helical" evidence="7">
    <location>
        <begin position="395"/>
        <end position="416"/>
    </location>
</feature>
<dbReference type="PROSITE" id="PS51318">
    <property type="entry name" value="TAT"/>
    <property type="match status" value="1"/>
</dbReference>
<evidence type="ECO:0000256" key="3">
    <source>
        <dbReference type="ARBA" id="ARBA00022801"/>
    </source>
</evidence>
<keyword evidence="4" id="KW-0720">Serine protease</keyword>
<dbReference type="PROSITE" id="PS51892">
    <property type="entry name" value="SUBTILASE"/>
    <property type="match status" value="1"/>
</dbReference>
<dbReference type="Pfam" id="PF00082">
    <property type="entry name" value="Peptidase_S8"/>
    <property type="match status" value="1"/>
</dbReference>
<evidence type="ECO:0000256" key="5">
    <source>
        <dbReference type="PROSITE-ProRule" id="PRU01240"/>
    </source>
</evidence>
<keyword evidence="7" id="KW-1133">Transmembrane helix</keyword>
<dbReference type="InterPro" id="IPR015500">
    <property type="entry name" value="Peptidase_S8_subtilisin-rel"/>
</dbReference>
<gene>
    <name evidence="9" type="ORF">ACFQVC_03035</name>
</gene>
<dbReference type="EMBL" id="JBHTCF010000001">
    <property type="protein sequence ID" value="MFC7303191.1"/>
    <property type="molecule type" value="Genomic_DNA"/>
</dbReference>
<name>A0ABW2JB42_9ACTN</name>
<dbReference type="InterPro" id="IPR036852">
    <property type="entry name" value="Peptidase_S8/S53_dom_sf"/>
</dbReference>
<dbReference type="SUPFAM" id="SSF52743">
    <property type="entry name" value="Subtilisin-like"/>
    <property type="match status" value="1"/>
</dbReference>
<sequence length="422" mass="43600">MTASISNARQRRHSSRPLRRGLLAVGAALGAWTIALSGTAPAAAADDVQSKQWYLDLLYAKKVWEKSTGKGIKVAVIDSGVNPNTPSLKGQVLKGVDATVEKGGNTNDTNGQGTTTAELIAGTGKGGGLQGLAPGAKIIPFRVPLLKHDQLPPGTWIERDPLYHAIRAAADSDAQIIALNVRNEHAIGVNLHADSAVDYASSKGKLVIAGTGDNAKEGNKRQYPASQRLVAGVASVDRKGKVAKTSQHGDYVDLAAPGVDIPRWCDASFKRYCDGGGTSAATAIASASAALVWSAHPEWNANQVLRVLFQTAGRTWKDGDRSKYLGHGVVRPVVNVANGKGNPGTADINPLTDVDPAESKSPSPTDSASSQQAKGQEKGGAASAEGDEKTNNSQLGLIAGIAAAVAALAAGAVALARKRRNA</sequence>
<proteinExistence type="inferred from homology"/>
<dbReference type="PROSITE" id="PS00136">
    <property type="entry name" value="SUBTILASE_ASP"/>
    <property type="match status" value="1"/>
</dbReference>
<keyword evidence="2" id="KW-0645">Protease</keyword>
<protein>
    <submittedName>
        <fullName evidence="9">S8 family serine peptidase</fullName>
    </submittedName>
</protein>
<dbReference type="RefSeq" id="WP_381826087.1">
    <property type="nucleotide sequence ID" value="NZ_JBHTCF010000001.1"/>
</dbReference>
<comment type="caution">
    <text evidence="9">The sequence shown here is derived from an EMBL/GenBank/DDBJ whole genome shotgun (WGS) entry which is preliminary data.</text>
</comment>
<dbReference type="Gene3D" id="3.40.50.200">
    <property type="entry name" value="Peptidase S8/S53 domain"/>
    <property type="match status" value="1"/>
</dbReference>
<evidence type="ECO:0000256" key="1">
    <source>
        <dbReference type="ARBA" id="ARBA00011073"/>
    </source>
</evidence>
<keyword evidence="7" id="KW-0812">Transmembrane</keyword>
<keyword evidence="3" id="KW-0378">Hydrolase</keyword>
<reference evidence="10" key="1">
    <citation type="journal article" date="2019" name="Int. J. Syst. Evol. Microbiol.">
        <title>The Global Catalogue of Microorganisms (GCM) 10K type strain sequencing project: providing services to taxonomists for standard genome sequencing and annotation.</title>
        <authorList>
            <consortium name="The Broad Institute Genomics Platform"/>
            <consortium name="The Broad Institute Genome Sequencing Center for Infectious Disease"/>
            <person name="Wu L."/>
            <person name="Ma J."/>
        </authorList>
    </citation>
    <scope>NUCLEOTIDE SEQUENCE [LARGE SCALE GENOMIC DNA]</scope>
    <source>
        <strain evidence="10">SYNS20</strain>
    </source>
</reference>
<comment type="similarity">
    <text evidence="1 5">Belongs to the peptidase S8 family.</text>
</comment>
<dbReference type="PANTHER" id="PTHR43806:SF11">
    <property type="entry name" value="CEREVISIN-RELATED"/>
    <property type="match status" value="1"/>
</dbReference>
<evidence type="ECO:0000256" key="2">
    <source>
        <dbReference type="ARBA" id="ARBA00022670"/>
    </source>
</evidence>
<evidence type="ECO:0000259" key="8">
    <source>
        <dbReference type="Pfam" id="PF00082"/>
    </source>
</evidence>
<evidence type="ECO:0000256" key="4">
    <source>
        <dbReference type="ARBA" id="ARBA00022825"/>
    </source>
</evidence>
<dbReference type="InterPro" id="IPR050131">
    <property type="entry name" value="Peptidase_S8_subtilisin-like"/>
</dbReference>
<organism evidence="9 10">
    <name type="scientific">Streptomyces monticola</name>
    <dbReference type="NCBI Taxonomy" id="2666263"/>
    <lineage>
        <taxon>Bacteria</taxon>
        <taxon>Bacillati</taxon>
        <taxon>Actinomycetota</taxon>
        <taxon>Actinomycetes</taxon>
        <taxon>Kitasatosporales</taxon>
        <taxon>Streptomycetaceae</taxon>
        <taxon>Streptomyces</taxon>
    </lineage>
</organism>
<dbReference type="Proteomes" id="UP001596523">
    <property type="component" value="Unassembled WGS sequence"/>
</dbReference>
<evidence type="ECO:0000313" key="9">
    <source>
        <dbReference type="EMBL" id="MFC7303191.1"/>
    </source>
</evidence>
<evidence type="ECO:0000256" key="6">
    <source>
        <dbReference type="SAM" id="MobiDB-lite"/>
    </source>
</evidence>
<keyword evidence="10" id="KW-1185">Reference proteome</keyword>
<dbReference type="InterPro" id="IPR000209">
    <property type="entry name" value="Peptidase_S8/S53_dom"/>
</dbReference>
<feature type="region of interest" description="Disordered" evidence="6">
    <location>
        <begin position="336"/>
        <end position="389"/>
    </location>
</feature>
<evidence type="ECO:0000256" key="7">
    <source>
        <dbReference type="SAM" id="Phobius"/>
    </source>
</evidence>
<comment type="caution">
    <text evidence="5">Lacks conserved residue(s) required for the propagation of feature annotation.</text>
</comment>
<dbReference type="InterPro" id="IPR006311">
    <property type="entry name" value="TAT_signal"/>
</dbReference>
<feature type="domain" description="Peptidase S8/S53" evidence="8">
    <location>
        <begin position="69"/>
        <end position="328"/>
    </location>
</feature>
<accession>A0ABW2JB42</accession>
<dbReference type="PRINTS" id="PR00723">
    <property type="entry name" value="SUBTILISIN"/>
</dbReference>
<feature type="compositionally biased region" description="Low complexity" evidence="6">
    <location>
        <begin position="359"/>
        <end position="373"/>
    </location>
</feature>
<dbReference type="InterPro" id="IPR023827">
    <property type="entry name" value="Peptidase_S8_Asp-AS"/>
</dbReference>
<keyword evidence="7" id="KW-0472">Membrane</keyword>
<dbReference type="PANTHER" id="PTHR43806">
    <property type="entry name" value="PEPTIDASE S8"/>
    <property type="match status" value="1"/>
</dbReference>
<evidence type="ECO:0000313" key="10">
    <source>
        <dbReference type="Proteomes" id="UP001596523"/>
    </source>
</evidence>